<gene>
    <name evidence="1" type="ORF">MENT_LOCUS28710</name>
</gene>
<evidence type="ECO:0000313" key="1">
    <source>
        <dbReference type="EMBL" id="CAD2176872.1"/>
    </source>
</evidence>
<organism evidence="1 2">
    <name type="scientific">Meloidogyne enterolobii</name>
    <name type="common">Root-knot nematode worm</name>
    <name type="synonym">Meloidogyne mayaguensis</name>
    <dbReference type="NCBI Taxonomy" id="390850"/>
    <lineage>
        <taxon>Eukaryota</taxon>
        <taxon>Metazoa</taxon>
        <taxon>Ecdysozoa</taxon>
        <taxon>Nematoda</taxon>
        <taxon>Chromadorea</taxon>
        <taxon>Rhabditida</taxon>
        <taxon>Tylenchina</taxon>
        <taxon>Tylenchomorpha</taxon>
        <taxon>Tylenchoidea</taxon>
        <taxon>Meloidogynidae</taxon>
        <taxon>Meloidogyninae</taxon>
        <taxon>Meloidogyne</taxon>
    </lineage>
</organism>
<sequence length="67" mass="7718">MNSSPYDFSPRWLGVCISVQSSRIWLILVSFDTARWVLQLLFRLTIFTYFLKKLTGGGGGKPNKYRS</sequence>
<dbReference type="AlphaFoldDB" id="A0A6V7VQ39"/>
<name>A0A6V7VQ39_MELEN</name>
<evidence type="ECO:0000313" key="2">
    <source>
        <dbReference type="Proteomes" id="UP000580250"/>
    </source>
</evidence>
<proteinExistence type="predicted"/>
<dbReference type="Proteomes" id="UP000580250">
    <property type="component" value="Unassembled WGS sequence"/>
</dbReference>
<dbReference type="EMBL" id="CAJEWN010000285">
    <property type="protein sequence ID" value="CAD2176872.1"/>
    <property type="molecule type" value="Genomic_DNA"/>
</dbReference>
<reference evidence="1 2" key="1">
    <citation type="submission" date="2020-08" db="EMBL/GenBank/DDBJ databases">
        <authorList>
            <person name="Koutsovoulos G."/>
            <person name="Danchin GJ E."/>
        </authorList>
    </citation>
    <scope>NUCLEOTIDE SEQUENCE [LARGE SCALE GENOMIC DNA]</scope>
</reference>
<protein>
    <submittedName>
        <fullName evidence="1">Uncharacterized protein</fullName>
    </submittedName>
</protein>
<accession>A0A6V7VQ39</accession>
<comment type="caution">
    <text evidence="1">The sequence shown here is derived from an EMBL/GenBank/DDBJ whole genome shotgun (WGS) entry which is preliminary data.</text>
</comment>